<dbReference type="AlphaFoldDB" id="A0A0E9QAP1"/>
<evidence type="ECO:0000256" key="1">
    <source>
        <dbReference type="SAM" id="Phobius"/>
    </source>
</evidence>
<proteinExistence type="predicted"/>
<feature type="transmembrane region" description="Helical" evidence="1">
    <location>
        <begin position="12"/>
        <end position="31"/>
    </location>
</feature>
<keyword evidence="1" id="KW-0812">Transmembrane</keyword>
<name>A0A0E9QAP1_ANGAN</name>
<evidence type="ECO:0000313" key="2">
    <source>
        <dbReference type="EMBL" id="JAH13936.1"/>
    </source>
</evidence>
<organism evidence="2">
    <name type="scientific">Anguilla anguilla</name>
    <name type="common">European freshwater eel</name>
    <name type="synonym">Muraena anguilla</name>
    <dbReference type="NCBI Taxonomy" id="7936"/>
    <lineage>
        <taxon>Eukaryota</taxon>
        <taxon>Metazoa</taxon>
        <taxon>Chordata</taxon>
        <taxon>Craniata</taxon>
        <taxon>Vertebrata</taxon>
        <taxon>Euteleostomi</taxon>
        <taxon>Actinopterygii</taxon>
        <taxon>Neopterygii</taxon>
        <taxon>Teleostei</taxon>
        <taxon>Anguilliformes</taxon>
        <taxon>Anguillidae</taxon>
        <taxon>Anguilla</taxon>
    </lineage>
</organism>
<dbReference type="EMBL" id="GBXM01094641">
    <property type="protein sequence ID" value="JAH13936.1"/>
    <property type="molecule type" value="Transcribed_RNA"/>
</dbReference>
<accession>A0A0E9QAP1</accession>
<sequence length="60" mass="7421">MSVRPPRLHNFILLLIFFFFFGNNIYLYCLIPKGYFSLFLVLQTTYTSQYNKRHRLIDYY</sequence>
<reference evidence="2" key="2">
    <citation type="journal article" date="2015" name="Fish Shellfish Immunol.">
        <title>Early steps in the European eel (Anguilla anguilla)-Vibrio vulnificus interaction in the gills: Role of the RtxA13 toxin.</title>
        <authorList>
            <person name="Callol A."/>
            <person name="Pajuelo D."/>
            <person name="Ebbesson L."/>
            <person name="Teles M."/>
            <person name="MacKenzie S."/>
            <person name="Amaro C."/>
        </authorList>
    </citation>
    <scope>NUCLEOTIDE SEQUENCE</scope>
</reference>
<reference evidence="2" key="1">
    <citation type="submission" date="2014-11" db="EMBL/GenBank/DDBJ databases">
        <authorList>
            <person name="Amaro Gonzalez C."/>
        </authorList>
    </citation>
    <scope>NUCLEOTIDE SEQUENCE</scope>
</reference>
<keyword evidence="1" id="KW-1133">Transmembrane helix</keyword>
<protein>
    <submittedName>
        <fullName evidence="2">Uncharacterized protein</fullName>
    </submittedName>
</protein>
<keyword evidence="1" id="KW-0472">Membrane</keyword>